<name>A0A0K8PY63_STRAJ</name>
<sequence length="378" mass="42074">MPLRDLLIHIADVYDATALASNDVPGQLLLRGVKERHDLPLPPGFTADGHGGQGFASSTPWIGVYDPAINTEPHDGLYLAYIFSEDLSAVTLTLQQGVTSLKKSFPRRPDLRRELRARARFLRAALPPALVPSWSHEPALGSKDWRPRSYEAGSVVARRYEIATLPSEETLRADLLEASKLLRDVAVAQRVHLQIPGVDAPSVEYLPEEHSTNDVLDKFCPKDDSDYYVQMQGGERRRTRRHEELIKDFGYHSVTCGYTPIIAGMHPRDLVLRRYGGGPQRSWLVEGKTVKNGNVTNAVRQAIGQLFEYSHFWHELRGEPKPHLIALFTEGIGRYAGYLEGHGIASIWRSGDGWDGSPNAASWGLVAKHHVSDAARLN</sequence>
<dbReference type="PATRIC" id="fig|146537.3.peg.7944"/>
<dbReference type="Pfam" id="PF12102">
    <property type="entry name" value="MrcB_N"/>
    <property type="match status" value="1"/>
</dbReference>
<gene>
    <name evidence="2" type="ORF">SAZU_7536</name>
</gene>
<feature type="domain" description="Type IV methyl-directed restriction enzyme EcoKMcrB subunit DNA-binding" evidence="1">
    <location>
        <begin position="44"/>
        <end position="183"/>
    </location>
</feature>
<dbReference type="OrthoDB" id="9802640at2"/>
<evidence type="ECO:0000313" key="2">
    <source>
        <dbReference type="EMBL" id="GAP52658.1"/>
    </source>
</evidence>
<reference evidence="2" key="1">
    <citation type="journal article" date="2015" name="Genome Announc.">
        <title>Draft Genome Sequence of Thiostrepton-Producing Streptomyces azureus ATCC 14921.</title>
        <authorList>
            <person name="Sakihara K."/>
            <person name="Maeda J."/>
            <person name="Tashiro K."/>
            <person name="Fujino Y."/>
            <person name="Kuhara S."/>
            <person name="Ohshima T."/>
            <person name="Ogata S."/>
            <person name="Doi K."/>
        </authorList>
    </citation>
    <scope>NUCLEOTIDE SEQUENCE [LARGE SCALE GENOMIC DNA]</scope>
    <source>
        <strain evidence="2">ATCC14921</strain>
    </source>
</reference>
<dbReference type="EMBL" id="DF968470">
    <property type="protein sequence ID" value="GAP52658.1"/>
    <property type="molecule type" value="Genomic_DNA"/>
</dbReference>
<evidence type="ECO:0000313" key="3">
    <source>
        <dbReference type="Proteomes" id="UP000053859"/>
    </source>
</evidence>
<protein>
    <recommendedName>
        <fullName evidence="1">Type IV methyl-directed restriction enzyme EcoKMcrB subunit DNA-binding domain-containing protein</fullName>
    </recommendedName>
</protein>
<proteinExistence type="predicted"/>
<organism evidence="2 3">
    <name type="scientific">Streptomyces azureus</name>
    <dbReference type="NCBI Taxonomy" id="146537"/>
    <lineage>
        <taxon>Bacteria</taxon>
        <taxon>Bacillati</taxon>
        <taxon>Actinomycetota</taxon>
        <taxon>Actinomycetes</taxon>
        <taxon>Kitasatosporales</taxon>
        <taxon>Streptomycetaceae</taxon>
        <taxon>Streptomyces</taxon>
    </lineage>
</organism>
<keyword evidence="3" id="KW-1185">Reference proteome</keyword>
<accession>A0A0K8PY63</accession>
<dbReference type="InterPro" id="IPR021961">
    <property type="entry name" value="McrB_DNA-bd"/>
</dbReference>
<dbReference type="AlphaFoldDB" id="A0A0K8PY63"/>
<dbReference type="RefSeq" id="WP_078945668.1">
    <property type="nucleotide sequence ID" value="NZ_DF968470.1"/>
</dbReference>
<dbReference type="Proteomes" id="UP000053859">
    <property type="component" value="Unassembled WGS sequence"/>
</dbReference>
<dbReference type="Gene3D" id="3.30.920.90">
    <property type="match status" value="1"/>
</dbReference>
<evidence type="ECO:0000259" key="1">
    <source>
        <dbReference type="Pfam" id="PF12102"/>
    </source>
</evidence>